<evidence type="ECO:0000313" key="4">
    <source>
        <dbReference type="Proteomes" id="UP000663879"/>
    </source>
</evidence>
<keyword evidence="2" id="KW-0812">Transmembrane</keyword>
<dbReference type="AlphaFoldDB" id="A0A814BRZ0"/>
<keyword evidence="4" id="KW-1185">Reference proteome</keyword>
<feature type="transmembrane region" description="Helical" evidence="2">
    <location>
        <begin position="282"/>
        <end position="301"/>
    </location>
</feature>
<sequence length="361" mass="42568">MEEVLKRTISTKSNANNNIRNVEVFVKFLSIGEIDTMNEKYHAELLIESKWLEDSQIIEYDPKINWNPKLYIENALPDVRENISYSISRYFDNTFVTETRYLKGSFWERLELQKFPLDIQELSVTIATKFHRSEVNLISNSVKKSSLDTEALNTFRDQQKLYELVKISETASYDLMNSNSRSLKIKFPKDRKQSIVEKTCQSKYVVTLFCSRRYGFYFINAYLLNFLITIISLTNFSIEIRRPQNRLSGTFTLILTSISFKWVTNRSLPAVSYMTSLDKYQIVNILYMCTLCVWHAAVATLDETSLRTRYDRISLLCFSILFILIHIFFTISLYLDYKDIKKLDILEYEYKKFTVNNSFTV</sequence>
<reference evidence="3" key="1">
    <citation type="submission" date="2021-02" db="EMBL/GenBank/DDBJ databases">
        <authorList>
            <person name="Nowell W R."/>
        </authorList>
    </citation>
    <scope>NUCLEOTIDE SEQUENCE</scope>
    <source>
        <strain evidence="3">Ploen Becks lab</strain>
    </source>
</reference>
<dbReference type="GO" id="GO:0004888">
    <property type="term" value="F:transmembrane signaling receptor activity"/>
    <property type="evidence" value="ECO:0007669"/>
    <property type="project" value="InterPro"/>
</dbReference>
<dbReference type="EMBL" id="CAJNOC010002394">
    <property type="protein sequence ID" value="CAF0930392.1"/>
    <property type="molecule type" value="Genomic_DNA"/>
</dbReference>
<evidence type="ECO:0000256" key="2">
    <source>
        <dbReference type="SAM" id="Phobius"/>
    </source>
</evidence>
<dbReference type="InterPro" id="IPR038050">
    <property type="entry name" value="Neuro_actylchol_rec"/>
</dbReference>
<keyword evidence="2" id="KW-0472">Membrane</keyword>
<organism evidence="3 4">
    <name type="scientific">Brachionus calyciflorus</name>
    <dbReference type="NCBI Taxonomy" id="104777"/>
    <lineage>
        <taxon>Eukaryota</taxon>
        <taxon>Metazoa</taxon>
        <taxon>Spiralia</taxon>
        <taxon>Gnathifera</taxon>
        <taxon>Rotifera</taxon>
        <taxon>Eurotatoria</taxon>
        <taxon>Monogononta</taxon>
        <taxon>Pseudotrocha</taxon>
        <taxon>Ploima</taxon>
        <taxon>Brachionidae</taxon>
        <taxon>Brachionus</taxon>
    </lineage>
</organism>
<dbReference type="Gene3D" id="1.20.58.390">
    <property type="entry name" value="Neurotransmitter-gated ion-channel transmembrane domain"/>
    <property type="match status" value="1"/>
</dbReference>
<keyword evidence="2" id="KW-1133">Transmembrane helix</keyword>
<dbReference type="OrthoDB" id="5975154at2759"/>
<dbReference type="Proteomes" id="UP000663879">
    <property type="component" value="Unassembled WGS sequence"/>
</dbReference>
<protein>
    <submittedName>
        <fullName evidence="3">Uncharacterized protein</fullName>
    </submittedName>
</protein>
<feature type="transmembrane region" description="Helical" evidence="2">
    <location>
        <begin position="214"/>
        <end position="233"/>
    </location>
</feature>
<proteinExistence type="predicted"/>
<comment type="caution">
    <text evidence="3">The sequence shown here is derived from an EMBL/GenBank/DDBJ whole genome shotgun (WGS) entry which is preliminary data.</text>
</comment>
<dbReference type="InterPro" id="IPR006201">
    <property type="entry name" value="Neur_channel"/>
</dbReference>
<feature type="transmembrane region" description="Helical" evidence="2">
    <location>
        <begin position="313"/>
        <end position="335"/>
    </location>
</feature>
<dbReference type="GO" id="GO:0005230">
    <property type="term" value="F:extracellular ligand-gated monoatomic ion channel activity"/>
    <property type="evidence" value="ECO:0007669"/>
    <property type="project" value="InterPro"/>
</dbReference>
<dbReference type="Gene3D" id="2.70.170.10">
    <property type="entry name" value="Neurotransmitter-gated ion-channel ligand-binding domain"/>
    <property type="match status" value="1"/>
</dbReference>
<dbReference type="GO" id="GO:0016020">
    <property type="term" value="C:membrane"/>
    <property type="evidence" value="ECO:0007669"/>
    <property type="project" value="UniProtKB-SubCell"/>
</dbReference>
<comment type="subcellular location">
    <subcellularLocation>
        <location evidence="1">Membrane</location>
        <topology evidence="1">Multi-pass membrane protein</topology>
    </subcellularLocation>
</comment>
<dbReference type="SUPFAM" id="SSF90112">
    <property type="entry name" value="Neurotransmitter-gated ion-channel transmembrane pore"/>
    <property type="match status" value="1"/>
</dbReference>
<accession>A0A814BRZ0</accession>
<evidence type="ECO:0000313" key="3">
    <source>
        <dbReference type="EMBL" id="CAF0930392.1"/>
    </source>
</evidence>
<dbReference type="PANTHER" id="PTHR18945">
    <property type="entry name" value="NEUROTRANSMITTER GATED ION CHANNEL"/>
    <property type="match status" value="1"/>
</dbReference>
<dbReference type="InterPro" id="IPR036734">
    <property type="entry name" value="Neur_chan_lig-bd_sf"/>
</dbReference>
<dbReference type="SUPFAM" id="SSF63712">
    <property type="entry name" value="Nicotinic receptor ligand binding domain-like"/>
    <property type="match status" value="1"/>
</dbReference>
<gene>
    <name evidence="3" type="ORF">OXX778_LOCUS12873</name>
</gene>
<evidence type="ECO:0000256" key="1">
    <source>
        <dbReference type="ARBA" id="ARBA00004141"/>
    </source>
</evidence>
<name>A0A814BRZ0_9BILA</name>
<dbReference type="InterPro" id="IPR036719">
    <property type="entry name" value="Neuro-gated_channel_TM_sf"/>
</dbReference>